<dbReference type="Proteomes" id="UP000799118">
    <property type="component" value="Unassembled WGS sequence"/>
</dbReference>
<name>A0A6A4GBA8_9AGAR</name>
<protein>
    <submittedName>
        <fullName evidence="1">Uncharacterized protein</fullName>
    </submittedName>
</protein>
<gene>
    <name evidence="1" type="ORF">BT96DRAFT_952017</name>
</gene>
<proteinExistence type="predicted"/>
<organism evidence="1 2">
    <name type="scientific">Gymnopus androsaceus JB14</name>
    <dbReference type="NCBI Taxonomy" id="1447944"/>
    <lineage>
        <taxon>Eukaryota</taxon>
        <taxon>Fungi</taxon>
        <taxon>Dikarya</taxon>
        <taxon>Basidiomycota</taxon>
        <taxon>Agaricomycotina</taxon>
        <taxon>Agaricomycetes</taxon>
        <taxon>Agaricomycetidae</taxon>
        <taxon>Agaricales</taxon>
        <taxon>Marasmiineae</taxon>
        <taxon>Omphalotaceae</taxon>
        <taxon>Gymnopus</taxon>
    </lineage>
</organism>
<accession>A0A6A4GBA8</accession>
<reference evidence="1" key="1">
    <citation type="journal article" date="2019" name="Environ. Microbiol.">
        <title>Fungal ecological strategies reflected in gene transcription - a case study of two litter decomposers.</title>
        <authorList>
            <person name="Barbi F."/>
            <person name="Kohler A."/>
            <person name="Barry K."/>
            <person name="Baskaran P."/>
            <person name="Daum C."/>
            <person name="Fauchery L."/>
            <person name="Ihrmark K."/>
            <person name="Kuo A."/>
            <person name="LaButti K."/>
            <person name="Lipzen A."/>
            <person name="Morin E."/>
            <person name="Grigoriev I.V."/>
            <person name="Henrissat B."/>
            <person name="Lindahl B."/>
            <person name="Martin F."/>
        </authorList>
    </citation>
    <scope>NUCLEOTIDE SEQUENCE</scope>
    <source>
        <strain evidence="1">JB14</strain>
    </source>
</reference>
<evidence type="ECO:0000313" key="2">
    <source>
        <dbReference type="Proteomes" id="UP000799118"/>
    </source>
</evidence>
<dbReference type="AlphaFoldDB" id="A0A6A4GBA8"/>
<dbReference type="EMBL" id="ML771193">
    <property type="protein sequence ID" value="KAE9382650.1"/>
    <property type="molecule type" value="Genomic_DNA"/>
</dbReference>
<keyword evidence="2" id="KW-1185">Reference proteome</keyword>
<sequence>MVLQNNEQIAGYVDSVNPIPRSFVPPPKLKTRDLKVDTGELHEEDLGKRYWLVRQSTPLGPRSRKVYSNLPGLWDIDKTLFSKGTLGTLLSYREMLNARIGNQASQEYLEPEAEHRAVSLTPEDLPGEKNLGCITLRFFLEDGMASEELYTTPRAGRIVLKKLKLRLGSLGVEAVDSFEVSRKGKLDWKAVQWTSPIPAQAGDVVFFRKVGVTHMPGWDIDRHYL</sequence>
<evidence type="ECO:0000313" key="1">
    <source>
        <dbReference type="EMBL" id="KAE9382650.1"/>
    </source>
</evidence>